<dbReference type="PROSITE" id="PS51032">
    <property type="entry name" value="AP2_ERF"/>
    <property type="match status" value="3"/>
</dbReference>
<dbReference type="GO" id="GO:0003700">
    <property type="term" value="F:DNA-binding transcription factor activity"/>
    <property type="evidence" value="ECO:0007669"/>
    <property type="project" value="InterPro"/>
</dbReference>
<dbReference type="InterPro" id="IPR016177">
    <property type="entry name" value="DNA-bd_dom_sf"/>
</dbReference>
<dbReference type="PANTHER" id="PTHR31194:SF189">
    <property type="entry name" value="AP2_ERF DOMAIN-CONTAINING PROTEIN"/>
    <property type="match status" value="1"/>
</dbReference>
<feature type="region of interest" description="Disordered" evidence="6">
    <location>
        <begin position="115"/>
        <end position="151"/>
    </location>
</feature>
<feature type="compositionally biased region" description="Pro residues" evidence="6">
    <location>
        <begin position="616"/>
        <end position="625"/>
    </location>
</feature>
<reference evidence="8 9" key="1">
    <citation type="journal article" date="2018" name="Plant J.">
        <title>Genome sequences of Chlorella sorokiniana UTEX 1602 and Micractinium conductrix SAG 241.80: implications to maltose excretion by a green alga.</title>
        <authorList>
            <person name="Arriola M.B."/>
            <person name="Velmurugan N."/>
            <person name="Zhang Y."/>
            <person name="Plunkett M.H."/>
            <person name="Hondzo H."/>
            <person name="Barney B.M."/>
        </authorList>
    </citation>
    <scope>NUCLEOTIDE SEQUENCE [LARGE SCALE GENOMIC DNA]</scope>
    <source>
        <strain evidence="8 9">SAG 241.80</strain>
    </source>
</reference>
<dbReference type="InterPro" id="IPR050913">
    <property type="entry name" value="AP2/ERF_ERF"/>
</dbReference>
<evidence type="ECO:0000313" key="8">
    <source>
        <dbReference type="EMBL" id="PSC77007.1"/>
    </source>
</evidence>
<evidence type="ECO:0000256" key="1">
    <source>
        <dbReference type="ARBA" id="ARBA00004123"/>
    </source>
</evidence>
<dbReference type="SUPFAM" id="SSF54171">
    <property type="entry name" value="DNA-binding domain"/>
    <property type="match status" value="3"/>
</dbReference>
<sequence length="1027" mass="105829">MQGVPPPAAAGQYAAGGNAELWAALQQQQQAESAAAAMNGGMPALQGYVLPGAQQQQHVQQQLQQQQLQQQQQQQQQFKPLPAFGAGGGITGLPTSLTSLPGAHYGAAPLSLPGMLPQQHSPPQPYGAPQVVGGGAPQPGGFPQLSGLSSQLSSGMVLGGMPGGAPQMMPTLQPMQLSGSVLASAAHIPASSVMLHTGPGGGAGGFALPIPMPISTHPPGGIKLELEGPSSSRSAAAAVHLSIPDSPGSDGDDGEGSPADCMGSGGLNKSRFRGVSYDRKKAKWRVQIKVAALGKSGVSVGYFDTEEAAARAYDRAAIGLLGRDNPNLQTNFDARDYTGETIPPLTGKTREEVKTTLKSERIKQAPRRRFTSRQRTSRFMGVGSSNRKNQWQARILVHGKVTHLGYYETEEEAARVYDKVSLALHGDGAQTNFASSNYSPEEVQAYSGLDRENLQRALGVKPMDKSSRFRGVSKKKGKWEAKVMVNRRWAYRELFDSEEEAARAYDRALWRLKPKEAHSYVNFKDDVPAEVAHLLAAGGEGAGGELPAPASGGRAASARARGSRNHRALSSEEEEEEEEPSDGSDLFSDEDGSGGMPQAWTARGTSRSGRRLRGPAVPPAGPSSAPPVAMLQAQGGIAPRVASAPNLSAGPTQHSPPPMPMPMAQEQQAAAAQAQAGGGFIALAGGGLQLQFGGGAGAPAGLFGAPPPPPASAASPLQLPGDGGSGQPLMVRVGSETHLIPNQQPALHQQQQHQAGGGAGRGGPGSTLGKRMSRIQSEPAFHFKDDGAGELSDLMNDRDLFKAFDLNGLQEGGASGGGMGGHTLQHVGTTSGLDLDLDTSELLDFIKDMPDTAPVGGAAGGGRGSAGMFKSRSMGNLMDLSGPFFDEEDEALASMEFARPRKLPKSMSVGQLAGMGGSGGDGGGPSGAGGGSGRPPLPPGNADKLGPLGKPIRRTNTFSSSLAVLQEADPHAEGASVAGSGSGGLPSLGAASHHSSGEDLVQRLMAPQQQDEDDPMGDASLATDYLG</sequence>
<feature type="compositionally biased region" description="Low complexity" evidence="6">
    <location>
        <begin position="545"/>
        <end position="560"/>
    </location>
</feature>
<feature type="domain" description="AP2/ERF" evidence="7">
    <location>
        <begin position="271"/>
        <end position="333"/>
    </location>
</feature>
<keyword evidence="4" id="KW-0804">Transcription</keyword>
<dbReference type="EMBL" id="LHPF02000001">
    <property type="protein sequence ID" value="PSC77007.1"/>
    <property type="molecule type" value="Genomic_DNA"/>
</dbReference>
<feature type="compositionally biased region" description="Low complexity" evidence="6">
    <location>
        <begin position="139"/>
        <end position="151"/>
    </location>
</feature>
<feature type="region of interest" description="Disordered" evidence="6">
    <location>
        <begin position="242"/>
        <end position="265"/>
    </location>
</feature>
<feature type="region of interest" description="Disordered" evidence="6">
    <location>
        <begin position="908"/>
        <end position="1027"/>
    </location>
</feature>
<evidence type="ECO:0000256" key="3">
    <source>
        <dbReference type="ARBA" id="ARBA00023125"/>
    </source>
</evidence>
<feature type="domain" description="AP2/ERF" evidence="7">
    <location>
        <begin position="468"/>
        <end position="524"/>
    </location>
</feature>
<proteinExistence type="predicted"/>
<feature type="region of interest" description="Disordered" evidence="6">
    <location>
        <begin position="641"/>
        <end position="665"/>
    </location>
</feature>
<evidence type="ECO:0000256" key="4">
    <source>
        <dbReference type="ARBA" id="ARBA00023163"/>
    </source>
</evidence>
<dbReference type="InterPro" id="IPR001471">
    <property type="entry name" value="AP2/ERF_dom"/>
</dbReference>
<evidence type="ECO:0000256" key="5">
    <source>
        <dbReference type="ARBA" id="ARBA00023242"/>
    </source>
</evidence>
<dbReference type="Proteomes" id="UP000239649">
    <property type="component" value="Unassembled WGS sequence"/>
</dbReference>
<name>A0A2P6VSF4_9CHLO</name>
<feature type="domain" description="AP2/ERF" evidence="7">
    <location>
        <begin position="378"/>
        <end position="434"/>
    </location>
</feature>
<keyword evidence="3" id="KW-0238">DNA-binding</keyword>
<evidence type="ECO:0000259" key="7">
    <source>
        <dbReference type="PROSITE" id="PS51032"/>
    </source>
</evidence>
<dbReference type="OrthoDB" id="546813at2759"/>
<feature type="compositionally biased region" description="Polar residues" evidence="6">
    <location>
        <begin position="954"/>
        <end position="963"/>
    </location>
</feature>
<feature type="compositionally biased region" description="Acidic residues" evidence="6">
    <location>
        <begin position="571"/>
        <end position="592"/>
    </location>
</feature>
<comment type="caution">
    <text evidence="8">The sequence shown here is derived from an EMBL/GenBank/DDBJ whole genome shotgun (WGS) entry which is preliminary data.</text>
</comment>
<dbReference type="CDD" id="cd00018">
    <property type="entry name" value="AP2"/>
    <property type="match status" value="1"/>
</dbReference>
<evidence type="ECO:0000256" key="6">
    <source>
        <dbReference type="SAM" id="MobiDB-lite"/>
    </source>
</evidence>
<gene>
    <name evidence="8" type="primary">g46</name>
    <name evidence="8" type="ORF">C2E20_0046</name>
</gene>
<feature type="region of interest" description="Disordered" evidence="6">
    <location>
        <begin position="743"/>
        <end position="771"/>
    </location>
</feature>
<feature type="compositionally biased region" description="Gly residues" evidence="6">
    <location>
        <begin position="755"/>
        <end position="766"/>
    </location>
</feature>
<accession>A0A2P6VSF4</accession>
<keyword evidence="9" id="KW-1185">Reference proteome</keyword>
<dbReference type="GO" id="GO:0005634">
    <property type="term" value="C:nucleus"/>
    <property type="evidence" value="ECO:0007669"/>
    <property type="project" value="UniProtKB-SubCell"/>
</dbReference>
<dbReference type="GO" id="GO:0003677">
    <property type="term" value="F:DNA binding"/>
    <property type="evidence" value="ECO:0007669"/>
    <property type="project" value="UniProtKB-KW"/>
</dbReference>
<feature type="compositionally biased region" description="Gly residues" evidence="6">
    <location>
        <begin position="913"/>
        <end position="933"/>
    </location>
</feature>
<comment type="subcellular location">
    <subcellularLocation>
        <location evidence="1">Nucleus</location>
    </subcellularLocation>
</comment>
<dbReference type="Pfam" id="PF00847">
    <property type="entry name" value="AP2"/>
    <property type="match status" value="1"/>
</dbReference>
<keyword evidence="5" id="KW-0539">Nucleus</keyword>
<dbReference type="AlphaFoldDB" id="A0A2P6VSF4"/>
<protein>
    <submittedName>
        <fullName evidence="8">AP2-like ethylene-responsive transcription factor TOE3</fullName>
    </submittedName>
</protein>
<dbReference type="Gene3D" id="3.30.730.10">
    <property type="entry name" value="AP2/ERF domain"/>
    <property type="match status" value="3"/>
</dbReference>
<dbReference type="STRING" id="554055.A0A2P6VSF4"/>
<dbReference type="InterPro" id="IPR036955">
    <property type="entry name" value="AP2/ERF_dom_sf"/>
</dbReference>
<dbReference type="SMART" id="SM00380">
    <property type="entry name" value="AP2"/>
    <property type="match status" value="3"/>
</dbReference>
<feature type="region of interest" description="Disordered" evidence="6">
    <location>
        <begin position="542"/>
        <end position="628"/>
    </location>
</feature>
<feature type="compositionally biased region" description="Low complexity" evidence="6">
    <location>
        <begin position="743"/>
        <end position="754"/>
    </location>
</feature>
<dbReference type="PANTHER" id="PTHR31194">
    <property type="entry name" value="SHN SHINE , DNA BINDING / TRANSCRIPTION FACTOR"/>
    <property type="match status" value="1"/>
</dbReference>
<keyword evidence="2" id="KW-0805">Transcription regulation</keyword>
<evidence type="ECO:0000313" key="9">
    <source>
        <dbReference type="Proteomes" id="UP000239649"/>
    </source>
</evidence>
<organism evidence="8 9">
    <name type="scientific">Micractinium conductrix</name>
    <dbReference type="NCBI Taxonomy" id="554055"/>
    <lineage>
        <taxon>Eukaryota</taxon>
        <taxon>Viridiplantae</taxon>
        <taxon>Chlorophyta</taxon>
        <taxon>core chlorophytes</taxon>
        <taxon>Trebouxiophyceae</taxon>
        <taxon>Chlorellales</taxon>
        <taxon>Chlorellaceae</taxon>
        <taxon>Chlorella clade</taxon>
        <taxon>Micractinium</taxon>
    </lineage>
</organism>
<evidence type="ECO:0000256" key="2">
    <source>
        <dbReference type="ARBA" id="ARBA00023015"/>
    </source>
</evidence>